<keyword evidence="1" id="KW-0812">Transmembrane</keyword>
<dbReference type="InterPro" id="IPR006976">
    <property type="entry name" value="VanZ-like"/>
</dbReference>
<dbReference type="AlphaFoldDB" id="A0A1F7XA73"/>
<proteinExistence type="predicted"/>
<dbReference type="Proteomes" id="UP000178533">
    <property type="component" value="Unassembled WGS sequence"/>
</dbReference>
<evidence type="ECO:0000313" key="3">
    <source>
        <dbReference type="EMBL" id="OGM11288.1"/>
    </source>
</evidence>
<accession>A0A1F7XA73</accession>
<reference evidence="3 4" key="1">
    <citation type="journal article" date="2016" name="Nat. Commun.">
        <title>Thousands of microbial genomes shed light on interconnected biogeochemical processes in an aquifer system.</title>
        <authorList>
            <person name="Anantharaman K."/>
            <person name="Brown C.T."/>
            <person name="Hug L.A."/>
            <person name="Sharon I."/>
            <person name="Castelle C.J."/>
            <person name="Probst A.J."/>
            <person name="Thomas B.C."/>
            <person name="Singh A."/>
            <person name="Wilkins M.J."/>
            <person name="Karaoz U."/>
            <person name="Brodie E.L."/>
            <person name="Williams K.H."/>
            <person name="Hubbard S.S."/>
            <person name="Banfield J.F."/>
        </authorList>
    </citation>
    <scope>NUCLEOTIDE SEQUENCE [LARGE SCALE GENOMIC DNA]</scope>
</reference>
<organism evidence="3 4">
    <name type="scientific">Candidatus Woesebacteria bacterium RBG_16_36_11</name>
    <dbReference type="NCBI Taxonomy" id="1802481"/>
    <lineage>
        <taxon>Bacteria</taxon>
        <taxon>Candidatus Woeseibacteriota</taxon>
    </lineage>
</organism>
<gene>
    <name evidence="3" type="ORF">A2W13_00990</name>
</gene>
<evidence type="ECO:0000259" key="2">
    <source>
        <dbReference type="Pfam" id="PF04892"/>
    </source>
</evidence>
<feature type="transmembrane region" description="Helical" evidence="1">
    <location>
        <begin position="12"/>
        <end position="35"/>
    </location>
</feature>
<feature type="transmembrane region" description="Helical" evidence="1">
    <location>
        <begin position="115"/>
        <end position="133"/>
    </location>
</feature>
<name>A0A1F7XA73_9BACT</name>
<sequence>MAKKKIVQNTKFNLKKVLIFWLPIVIWTTVIFLFSARPTVSTSQIVWQDFIVKKTAHVIEYAILAMLLYRALINSNVPKKEAGIYSIILAILYGASDEFHQFFTPGREPRVRDLFFDALGSILSIYLITKYLIKAPQKIKELAKKFQLI</sequence>
<evidence type="ECO:0000256" key="1">
    <source>
        <dbReference type="SAM" id="Phobius"/>
    </source>
</evidence>
<evidence type="ECO:0000313" key="4">
    <source>
        <dbReference type="Proteomes" id="UP000178533"/>
    </source>
</evidence>
<dbReference type="NCBIfam" id="NF037970">
    <property type="entry name" value="vanZ_1"/>
    <property type="match status" value="1"/>
</dbReference>
<dbReference type="EMBL" id="MGFT01000028">
    <property type="protein sequence ID" value="OGM11288.1"/>
    <property type="molecule type" value="Genomic_DNA"/>
</dbReference>
<protein>
    <recommendedName>
        <fullName evidence="2">VanZ-like domain-containing protein</fullName>
    </recommendedName>
</protein>
<feature type="domain" description="VanZ-like" evidence="2">
    <location>
        <begin position="20"/>
        <end position="128"/>
    </location>
</feature>
<keyword evidence="1" id="KW-0472">Membrane</keyword>
<keyword evidence="1" id="KW-1133">Transmembrane helix</keyword>
<feature type="transmembrane region" description="Helical" evidence="1">
    <location>
        <begin position="55"/>
        <end position="72"/>
    </location>
</feature>
<dbReference type="STRING" id="1802481.A2W13_00990"/>
<comment type="caution">
    <text evidence="3">The sequence shown here is derived from an EMBL/GenBank/DDBJ whole genome shotgun (WGS) entry which is preliminary data.</text>
</comment>
<feature type="transmembrane region" description="Helical" evidence="1">
    <location>
        <begin position="84"/>
        <end position="103"/>
    </location>
</feature>
<dbReference type="Pfam" id="PF04892">
    <property type="entry name" value="VanZ"/>
    <property type="match status" value="1"/>
</dbReference>